<reference evidence="3 4" key="1">
    <citation type="submission" date="2013-03" db="EMBL/GenBank/DDBJ databases">
        <title>The Genome Sequence of Capronia epimyces CBS 606.96.</title>
        <authorList>
            <consortium name="The Broad Institute Genomics Platform"/>
            <person name="Cuomo C."/>
            <person name="de Hoog S."/>
            <person name="Gorbushina A."/>
            <person name="Walker B."/>
            <person name="Young S.K."/>
            <person name="Zeng Q."/>
            <person name="Gargeya S."/>
            <person name="Fitzgerald M."/>
            <person name="Haas B."/>
            <person name="Abouelleil A."/>
            <person name="Allen A.W."/>
            <person name="Alvarado L."/>
            <person name="Arachchi H.M."/>
            <person name="Berlin A.M."/>
            <person name="Chapman S.B."/>
            <person name="Gainer-Dewar J."/>
            <person name="Goldberg J."/>
            <person name="Griggs A."/>
            <person name="Gujja S."/>
            <person name="Hansen M."/>
            <person name="Howarth C."/>
            <person name="Imamovic A."/>
            <person name="Ireland A."/>
            <person name="Larimer J."/>
            <person name="McCowan C."/>
            <person name="Murphy C."/>
            <person name="Pearson M."/>
            <person name="Poon T.W."/>
            <person name="Priest M."/>
            <person name="Roberts A."/>
            <person name="Saif S."/>
            <person name="Shea T."/>
            <person name="Sisk P."/>
            <person name="Sykes S."/>
            <person name="Wortman J."/>
            <person name="Nusbaum C."/>
            <person name="Birren B."/>
        </authorList>
    </citation>
    <scope>NUCLEOTIDE SEQUENCE [LARGE SCALE GENOMIC DNA]</scope>
    <source>
        <strain evidence="3 4">CBS 606.96</strain>
    </source>
</reference>
<dbReference type="Pfam" id="PF26013">
    <property type="entry name" value="DUF8004"/>
    <property type="match status" value="1"/>
</dbReference>
<dbReference type="PANTHER" id="PTHR39601:SF1">
    <property type="entry name" value="CHORIOGENIN HMINOR"/>
    <property type="match status" value="1"/>
</dbReference>
<dbReference type="HOGENOM" id="CLU_010761_2_0_1"/>
<dbReference type="InterPro" id="IPR058317">
    <property type="entry name" value="DUF8004"/>
</dbReference>
<evidence type="ECO:0000259" key="2">
    <source>
        <dbReference type="Pfam" id="PF26013"/>
    </source>
</evidence>
<dbReference type="Proteomes" id="UP000019478">
    <property type="component" value="Unassembled WGS sequence"/>
</dbReference>
<evidence type="ECO:0000313" key="3">
    <source>
        <dbReference type="EMBL" id="EXJ78307.1"/>
    </source>
</evidence>
<evidence type="ECO:0000313" key="4">
    <source>
        <dbReference type="Proteomes" id="UP000019478"/>
    </source>
</evidence>
<dbReference type="OrthoDB" id="4114825at2759"/>
<feature type="compositionally biased region" description="Polar residues" evidence="1">
    <location>
        <begin position="561"/>
        <end position="570"/>
    </location>
</feature>
<feature type="compositionally biased region" description="Polar residues" evidence="1">
    <location>
        <begin position="523"/>
        <end position="534"/>
    </location>
</feature>
<feature type="region of interest" description="Disordered" evidence="1">
    <location>
        <begin position="657"/>
        <end position="706"/>
    </location>
</feature>
<protein>
    <recommendedName>
        <fullName evidence="2">DUF8004 domain-containing protein</fullName>
    </recommendedName>
</protein>
<feature type="compositionally biased region" description="Low complexity" evidence="1">
    <location>
        <begin position="787"/>
        <end position="801"/>
    </location>
</feature>
<dbReference type="GeneID" id="19173552"/>
<dbReference type="AlphaFoldDB" id="W9XCU2"/>
<dbReference type="STRING" id="1182542.W9XCU2"/>
<feature type="compositionally biased region" description="Polar residues" evidence="1">
    <location>
        <begin position="726"/>
        <end position="747"/>
    </location>
</feature>
<dbReference type="PANTHER" id="PTHR39601">
    <property type="entry name" value="CHORIOGENIN HMINOR"/>
    <property type="match status" value="1"/>
</dbReference>
<evidence type="ECO:0000256" key="1">
    <source>
        <dbReference type="SAM" id="MobiDB-lite"/>
    </source>
</evidence>
<gene>
    <name evidence="3" type="ORF">A1O3_09468</name>
</gene>
<sequence>MRRTQGRVTGDDIRSAGLRRWDGRARVTTDWINLFHEPELCWPTGDCLVYLREPGQSSRGPAFRVHTAFLKVKGFETLVDRCLTRNSIHAEAQCVLPNCPGCDPQQTLLELYIPAPHGAGLEDIFDYHVTTRNFFAWLYNRPLAGRALGKALADLKARIDVYRPDDTSQNALEVVSYAEQQKYLDFRECVDHALAALYLAETLQIQDLWVDAFAHCVGMSHRGLRSSIEYEVTSTKSKALINRARLEMDLRLDRVYKSVVDFFESEVRVGFLGLPQPARDHLFKFRAFLRKFYVDKHLCWPPDGFESDATRQKIYSAIFSDFKNLYQHLVDPESSTSLGESDVTKSGGICTHQVIQAFDIKHRYEPLAHPLPLLPKGPDSAAGQRQPLQRRLSWNPIQKRKADREARKMQDKQALITASNRDLLVMDCPLVRRFSEFEESTVDDELVGLSVIEGRKVRWLMVYAVLQTFHAIAQPPVQVRNTNNLTYSLCCQPPKRMPWQLTPVPDVRSVGRVSSQLIPDTSYSHTNALKSSTGEGMVRGRSAKARRRTTLPAHLPGSLKASLTSKTPPGSRSSSLRRLISRRAQSVVDEMPSKRPAFCEIFVEGYGNGLNEVNAEKAAPGAMELAAEQDVVEHPIQEERNEPHELVGDSVHELASDEIKAPPPLPPSDGSATTPVSMSRESSAASIASNWSKTSDKSDLGPTTPTSDAVCSLKEILHTTSSAKDLKSVTKQTSQSLVHNATDSTTIVDDEEDDPMQMPSVHFNTQTWDMILGQIPVSESPREPSTAPAGVAAAAPLVARA</sequence>
<dbReference type="RefSeq" id="XP_007737752.1">
    <property type="nucleotide sequence ID" value="XM_007739562.1"/>
</dbReference>
<dbReference type="EMBL" id="AMGY01000009">
    <property type="protein sequence ID" value="EXJ78307.1"/>
    <property type="molecule type" value="Genomic_DNA"/>
</dbReference>
<proteinExistence type="predicted"/>
<feature type="region of interest" description="Disordered" evidence="1">
    <location>
        <begin position="726"/>
        <end position="755"/>
    </location>
</feature>
<comment type="caution">
    <text evidence="3">The sequence shown here is derived from an EMBL/GenBank/DDBJ whole genome shotgun (WGS) entry which is preliminary data.</text>
</comment>
<feature type="region of interest" description="Disordered" evidence="1">
    <location>
        <begin position="778"/>
        <end position="801"/>
    </location>
</feature>
<feature type="domain" description="DUF8004" evidence="2">
    <location>
        <begin position="173"/>
        <end position="262"/>
    </location>
</feature>
<accession>W9XCU2</accession>
<name>W9XCU2_9EURO</name>
<dbReference type="eggNOG" id="ENOG502RYFW">
    <property type="taxonomic scope" value="Eukaryota"/>
</dbReference>
<feature type="region of interest" description="Disordered" evidence="1">
    <location>
        <begin position="523"/>
        <end position="579"/>
    </location>
</feature>
<feature type="compositionally biased region" description="Polar residues" evidence="1">
    <location>
        <begin position="670"/>
        <end position="693"/>
    </location>
</feature>
<organism evidence="3 4">
    <name type="scientific">Capronia epimyces CBS 606.96</name>
    <dbReference type="NCBI Taxonomy" id="1182542"/>
    <lineage>
        <taxon>Eukaryota</taxon>
        <taxon>Fungi</taxon>
        <taxon>Dikarya</taxon>
        <taxon>Ascomycota</taxon>
        <taxon>Pezizomycotina</taxon>
        <taxon>Eurotiomycetes</taxon>
        <taxon>Chaetothyriomycetidae</taxon>
        <taxon>Chaetothyriales</taxon>
        <taxon>Herpotrichiellaceae</taxon>
        <taxon>Capronia</taxon>
    </lineage>
</organism>
<keyword evidence="4" id="KW-1185">Reference proteome</keyword>